<dbReference type="EMBL" id="JAWPMK010000001">
    <property type="protein sequence ID" value="MDW9350053.1"/>
    <property type="molecule type" value="Genomic_DNA"/>
</dbReference>
<dbReference type="PROSITE" id="PS01124">
    <property type="entry name" value="HTH_ARAC_FAMILY_2"/>
    <property type="match status" value="1"/>
</dbReference>
<reference evidence="5" key="1">
    <citation type="submission" date="2023-10" db="EMBL/GenBank/DDBJ databases">
        <title>Draft Genome Sequence of a Shiga toxin-producing Escherichia coli strain from deer meat showing an IS-element integration in the B-subunit of the Shiga toxin Stx2b gene.</title>
        <authorList>
            <person name="Projahn M."/>
            <person name="Borowiak M."/>
        </authorList>
    </citation>
    <scope>NUCLEOTIDE SEQUENCE</scope>
    <source>
        <strain evidence="5">BfR-EC-18960</strain>
    </source>
</reference>
<name>A0AAP6AWN8_ECOLX</name>
<accession>A0AAP6AWN8</accession>
<protein>
    <submittedName>
        <fullName evidence="5">AraC family transcriptional regulator</fullName>
    </submittedName>
</protein>
<dbReference type="SMART" id="SM00342">
    <property type="entry name" value="HTH_ARAC"/>
    <property type="match status" value="1"/>
</dbReference>
<dbReference type="RefSeq" id="WP_251301163.1">
    <property type="nucleotide sequence ID" value="NZ_JAETYP010000048.1"/>
</dbReference>
<dbReference type="InterPro" id="IPR009057">
    <property type="entry name" value="Homeodomain-like_sf"/>
</dbReference>
<dbReference type="SUPFAM" id="SSF46689">
    <property type="entry name" value="Homeodomain-like"/>
    <property type="match status" value="1"/>
</dbReference>
<dbReference type="Pfam" id="PF12833">
    <property type="entry name" value="HTH_18"/>
    <property type="match status" value="1"/>
</dbReference>
<comment type="caution">
    <text evidence="5">The sequence shown here is derived from an EMBL/GenBank/DDBJ whole genome shotgun (WGS) entry which is preliminary data.</text>
</comment>
<feature type="domain" description="HTH araC/xylS-type" evidence="4">
    <location>
        <begin position="138"/>
        <end position="235"/>
    </location>
</feature>
<dbReference type="InterPro" id="IPR018060">
    <property type="entry name" value="HTH_AraC"/>
</dbReference>
<organism evidence="5 6">
    <name type="scientific">Escherichia coli</name>
    <dbReference type="NCBI Taxonomy" id="562"/>
    <lineage>
        <taxon>Bacteria</taxon>
        <taxon>Pseudomonadati</taxon>
        <taxon>Pseudomonadota</taxon>
        <taxon>Gammaproteobacteria</taxon>
        <taxon>Enterobacterales</taxon>
        <taxon>Enterobacteriaceae</taxon>
        <taxon>Escherichia</taxon>
    </lineage>
</organism>
<evidence type="ECO:0000259" key="4">
    <source>
        <dbReference type="PROSITE" id="PS01124"/>
    </source>
</evidence>
<dbReference type="GO" id="GO:0005829">
    <property type="term" value="C:cytosol"/>
    <property type="evidence" value="ECO:0007669"/>
    <property type="project" value="TreeGrafter"/>
</dbReference>
<dbReference type="PRINTS" id="PR00032">
    <property type="entry name" value="HTHARAC"/>
</dbReference>
<dbReference type="InterPro" id="IPR020449">
    <property type="entry name" value="Tscrpt_reg_AraC-type_HTH"/>
</dbReference>
<dbReference type="AlphaFoldDB" id="A0AAP6AWN8"/>
<proteinExistence type="predicted"/>
<sequence length="239" mass="26878">MPCTCAVIMALKQTMLCLEHRNSVIPAGTMLLIAGHLRPAFQAHTGRFLIADLSEEVVRRYLRFCTPLSGMAVSPSSLLLQIRPQMSVLAECLIRQLITDEPSPVYFRDAVAFSSLALFEEHPDFHALLTGCIRSCTVRVKNIISADLSRPWMLGEVASLLYISESLLKKKLQEELTTFSELLLKERMQYAAQLLSAGENRISRVAELCGYASASYFISVFRRYYGITPNQWLPVMQPD</sequence>
<evidence type="ECO:0000256" key="2">
    <source>
        <dbReference type="ARBA" id="ARBA00023125"/>
    </source>
</evidence>
<keyword evidence="3" id="KW-0804">Transcription</keyword>
<dbReference type="PANTHER" id="PTHR47894:SF4">
    <property type="entry name" value="HTH-TYPE TRANSCRIPTIONAL REGULATOR GADX"/>
    <property type="match status" value="1"/>
</dbReference>
<gene>
    <name evidence="5" type="ORF">R8G00_10575</name>
</gene>
<dbReference type="Gene3D" id="1.10.10.60">
    <property type="entry name" value="Homeodomain-like"/>
    <property type="match status" value="1"/>
</dbReference>
<dbReference type="PANTHER" id="PTHR47894">
    <property type="entry name" value="HTH-TYPE TRANSCRIPTIONAL REGULATOR GADX"/>
    <property type="match status" value="1"/>
</dbReference>
<evidence type="ECO:0000313" key="6">
    <source>
        <dbReference type="Proteomes" id="UP001271591"/>
    </source>
</evidence>
<evidence type="ECO:0000256" key="1">
    <source>
        <dbReference type="ARBA" id="ARBA00023015"/>
    </source>
</evidence>
<dbReference type="GO" id="GO:0003700">
    <property type="term" value="F:DNA-binding transcription factor activity"/>
    <property type="evidence" value="ECO:0007669"/>
    <property type="project" value="InterPro"/>
</dbReference>
<evidence type="ECO:0000313" key="5">
    <source>
        <dbReference type="EMBL" id="MDW9350053.1"/>
    </source>
</evidence>
<dbReference type="InterPro" id="IPR018062">
    <property type="entry name" value="HTH_AraC-typ_CS"/>
</dbReference>
<evidence type="ECO:0000256" key="3">
    <source>
        <dbReference type="ARBA" id="ARBA00023163"/>
    </source>
</evidence>
<dbReference type="Proteomes" id="UP001271591">
    <property type="component" value="Unassembled WGS sequence"/>
</dbReference>
<keyword evidence="2" id="KW-0238">DNA-binding</keyword>
<dbReference type="PROSITE" id="PS00041">
    <property type="entry name" value="HTH_ARAC_FAMILY_1"/>
    <property type="match status" value="1"/>
</dbReference>
<dbReference type="GO" id="GO:0000976">
    <property type="term" value="F:transcription cis-regulatory region binding"/>
    <property type="evidence" value="ECO:0007669"/>
    <property type="project" value="TreeGrafter"/>
</dbReference>
<keyword evidence="1" id="KW-0805">Transcription regulation</keyword>